<dbReference type="Proteomes" id="UP001165135">
    <property type="component" value="Unassembled WGS sequence"/>
</dbReference>
<dbReference type="InterPro" id="IPR004869">
    <property type="entry name" value="MMPL_dom"/>
</dbReference>
<feature type="transmembrane region" description="Helical" evidence="7">
    <location>
        <begin position="613"/>
        <end position="640"/>
    </location>
</feature>
<dbReference type="PROSITE" id="PS50156">
    <property type="entry name" value="SSD"/>
    <property type="match status" value="2"/>
</dbReference>
<evidence type="ECO:0000259" key="8">
    <source>
        <dbReference type="PROSITE" id="PS50156"/>
    </source>
</evidence>
<feature type="transmembrane region" description="Helical" evidence="7">
    <location>
        <begin position="516"/>
        <end position="533"/>
    </location>
</feature>
<keyword evidence="4 7" id="KW-0812">Transmembrane</keyword>
<feature type="transmembrane region" description="Helical" evidence="7">
    <location>
        <begin position="173"/>
        <end position="191"/>
    </location>
</feature>
<organism evidence="9 10">
    <name type="scientific">Actinoallomurus iriomotensis</name>
    <dbReference type="NCBI Taxonomy" id="478107"/>
    <lineage>
        <taxon>Bacteria</taxon>
        <taxon>Bacillati</taxon>
        <taxon>Actinomycetota</taxon>
        <taxon>Actinomycetes</taxon>
        <taxon>Streptosporangiales</taxon>
        <taxon>Thermomonosporaceae</taxon>
        <taxon>Actinoallomurus</taxon>
    </lineage>
</organism>
<evidence type="ECO:0000256" key="2">
    <source>
        <dbReference type="ARBA" id="ARBA00010157"/>
    </source>
</evidence>
<evidence type="ECO:0000313" key="10">
    <source>
        <dbReference type="Proteomes" id="UP001165135"/>
    </source>
</evidence>
<gene>
    <name evidence="9" type="ORF">Airi01_068490</name>
</gene>
<dbReference type="SUPFAM" id="SSF82866">
    <property type="entry name" value="Multidrug efflux transporter AcrB transmembrane domain"/>
    <property type="match status" value="2"/>
</dbReference>
<feature type="domain" description="SSD" evidence="8">
    <location>
        <begin position="543"/>
        <end position="671"/>
    </location>
</feature>
<feature type="transmembrane region" description="Helical" evidence="7">
    <location>
        <begin position="573"/>
        <end position="592"/>
    </location>
</feature>
<feature type="transmembrane region" description="Helical" evidence="7">
    <location>
        <begin position="540"/>
        <end position="561"/>
    </location>
</feature>
<sequence>MGERLASFVSGRRTAWVVLIVTMALGGLMIAFGGSPKVSDDPSAGLSASAESSRAARLQRELPSGKVTAAVIVYARASGRLTGADLTVISAQRAGIARAARGGTVVTPARKSDDGRAATVAVPLPRDTASTELAATVDRVRAAARAGLPPGVTAQVTGPAGITADLAGVFDGANLTLLLTTVAVVALLLIITYRSPWLWLVPLLTVGVADQVTSALVAVLSRHSGLNVSNATVGIVEVLVFGAGTDYALLLIARYREELRRDADRHDAMRRAVRRAGPSIIASGVTVALSLACLLLATLPSNTGIGVASAIGVLCALFFGLSALPAALVICGRGLFWPLVPRADGRDDHLTGRTGGVWARLGWGVARRPRVVAAASIVLLAALAAGLSGAHLGLSQADRFRTKAESIDGLATLSAHFPAGEADPVSVITVPAQAERVLAVVRRSPGVADGTIAEKGARDVRITAVLRAQPDTDASYTAVRVLRDRVHAVPGAEAVVGGTVATDLDTRDAAARDQKVIIPLVLAVVLIILVGLLRALVGPVLLVLTVVASFAAAIGGANFAFTHWLGYPALDTSVPLLAFLFLVALGVDYNIFLVSRAREEATRQGTRAGVLTALAVTGGVITSAGVLLAAVFAVLGVLPLITLTEIGIIVGFGVLLDTLLVRTVLVPALVTILGRGFWWPGRLSRTDGTGEAGEAQRARTSPVG</sequence>
<feature type="domain" description="SSD" evidence="8">
    <location>
        <begin position="225"/>
        <end position="330"/>
    </location>
</feature>
<feature type="transmembrane region" description="Helical" evidence="7">
    <location>
        <begin position="198"/>
        <end position="220"/>
    </location>
</feature>
<evidence type="ECO:0000256" key="5">
    <source>
        <dbReference type="ARBA" id="ARBA00022989"/>
    </source>
</evidence>
<dbReference type="InterPro" id="IPR000731">
    <property type="entry name" value="SSD"/>
</dbReference>
<dbReference type="PANTHER" id="PTHR33406">
    <property type="entry name" value="MEMBRANE PROTEIN MJ1562-RELATED"/>
    <property type="match status" value="1"/>
</dbReference>
<dbReference type="InterPro" id="IPR050545">
    <property type="entry name" value="Mycobact_MmpL"/>
</dbReference>
<comment type="subcellular location">
    <subcellularLocation>
        <location evidence="1">Cell membrane</location>
        <topology evidence="1">Multi-pass membrane protein</topology>
    </subcellularLocation>
</comment>
<name>A0A9W6RR11_9ACTN</name>
<dbReference type="EMBL" id="BSTJ01000009">
    <property type="protein sequence ID" value="GLY78582.1"/>
    <property type="molecule type" value="Genomic_DNA"/>
</dbReference>
<comment type="similarity">
    <text evidence="2">Belongs to the resistance-nodulation-cell division (RND) (TC 2.A.6) family. MmpL subfamily.</text>
</comment>
<evidence type="ECO:0000256" key="7">
    <source>
        <dbReference type="SAM" id="Phobius"/>
    </source>
</evidence>
<feature type="transmembrane region" description="Helical" evidence="7">
    <location>
        <begin position="276"/>
        <end position="299"/>
    </location>
</feature>
<feature type="transmembrane region" description="Helical" evidence="7">
    <location>
        <begin position="305"/>
        <end position="332"/>
    </location>
</feature>
<accession>A0A9W6RR11</accession>
<evidence type="ECO:0000256" key="4">
    <source>
        <dbReference type="ARBA" id="ARBA00022692"/>
    </source>
</evidence>
<feature type="transmembrane region" description="Helical" evidence="7">
    <location>
        <begin position="646"/>
        <end position="673"/>
    </location>
</feature>
<dbReference type="PANTHER" id="PTHR33406:SF6">
    <property type="entry name" value="MEMBRANE PROTEIN YDGH-RELATED"/>
    <property type="match status" value="1"/>
</dbReference>
<feature type="transmembrane region" description="Helical" evidence="7">
    <location>
        <begin position="232"/>
        <end position="255"/>
    </location>
</feature>
<proteinExistence type="inferred from homology"/>
<dbReference type="GO" id="GO:0005886">
    <property type="term" value="C:plasma membrane"/>
    <property type="evidence" value="ECO:0007669"/>
    <property type="project" value="UniProtKB-SubCell"/>
</dbReference>
<evidence type="ECO:0000256" key="3">
    <source>
        <dbReference type="ARBA" id="ARBA00022475"/>
    </source>
</evidence>
<evidence type="ECO:0000313" key="9">
    <source>
        <dbReference type="EMBL" id="GLY78582.1"/>
    </source>
</evidence>
<keyword evidence="5 7" id="KW-1133">Transmembrane helix</keyword>
<dbReference type="Pfam" id="PF03176">
    <property type="entry name" value="MMPL"/>
    <property type="match status" value="2"/>
</dbReference>
<feature type="transmembrane region" description="Helical" evidence="7">
    <location>
        <begin position="14"/>
        <end position="33"/>
    </location>
</feature>
<evidence type="ECO:0000256" key="1">
    <source>
        <dbReference type="ARBA" id="ARBA00004651"/>
    </source>
</evidence>
<comment type="caution">
    <text evidence="9">The sequence shown here is derived from an EMBL/GenBank/DDBJ whole genome shotgun (WGS) entry which is preliminary data.</text>
</comment>
<keyword evidence="3" id="KW-1003">Cell membrane</keyword>
<dbReference type="RefSeq" id="WP_285629441.1">
    <property type="nucleotide sequence ID" value="NZ_BSTJ01000009.1"/>
</dbReference>
<dbReference type="Gene3D" id="1.20.1640.10">
    <property type="entry name" value="Multidrug efflux transporter AcrB transmembrane domain"/>
    <property type="match status" value="2"/>
</dbReference>
<evidence type="ECO:0000256" key="6">
    <source>
        <dbReference type="ARBA" id="ARBA00023136"/>
    </source>
</evidence>
<feature type="transmembrane region" description="Helical" evidence="7">
    <location>
        <begin position="371"/>
        <end position="394"/>
    </location>
</feature>
<keyword evidence="6 7" id="KW-0472">Membrane</keyword>
<protein>
    <submittedName>
        <fullName evidence="9">Membrane protein</fullName>
    </submittedName>
</protein>
<dbReference type="AlphaFoldDB" id="A0A9W6RR11"/>
<reference evidence="9" key="1">
    <citation type="submission" date="2023-03" db="EMBL/GenBank/DDBJ databases">
        <title>Actinoallomurus iriomotensis NBRC 103681.</title>
        <authorList>
            <person name="Ichikawa N."/>
            <person name="Sato H."/>
            <person name="Tonouchi N."/>
        </authorList>
    </citation>
    <scope>NUCLEOTIDE SEQUENCE</scope>
    <source>
        <strain evidence="9">NBRC 103681</strain>
    </source>
</reference>